<evidence type="ECO:0000313" key="3">
    <source>
        <dbReference type="Proteomes" id="UP000326924"/>
    </source>
</evidence>
<keyword evidence="3" id="KW-1185">Reference proteome</keyword>
<dbReference type="AlphaFoldDB" id="A0A5J5F9J3"/>
<dbReference type="Proteomes" id="UP000326924">
    <property type="component" value="Unassembled WGS sequence"/>
</dbReference>
<protein>
    <submittedName>
        <fullName evidence="2">Uncharacterized protein</fullName>
    </submittedName>
</protein>
<feature type="region of interest" description="Disordered" evidence="1">
    <location>
        <begin position="1"/>
        <end position="25"/>
    </location>
</feature>
<dbReference type="OrthoDB" id="5426277at2759"/>
<reference evidence="2 3" key="1">
    <citation type="submission" date="2019-09" db="EMBL/GenBank/DDBJ databases">
        <title>Draft genome of the ectomycorrhizal ascomycete Sphaerosporella brunnea.</title>
        <authorList>
            <consortium name="DOE Joint Genome Institute"/>
            <person name="Benucci G.M."/>
            <person name="Marozzi G."/>
            <person name="Antonielli L."/>
            <person name="Sanchez S."/>
            <person name="Marco P."/>
            <person name="Wang X."/>
            <person name="Falini L.B."/>
            <person name="Barry K."/>
            <person name="Haridas S."/>
            <person name="Lipzen A."/>
            <person name="Labutti K."/>
            <person name="Grigoriev I.V."/>
            <person name="Murat C."/>
            <person name="Martin F."/>
            <person name="Albertini E."/>
            <person name="Donnini D."/>
            <person name="Bonito G."/>
        </authorList>
    </citation>
    <scope>NUCLEOTIDE SEQUENCE [LARGE SCALE GENOMIC DNA]</scope>
    <source>
        <strain evidence="2 3">Sb_GMNB300</strain>
    </source>
</reference>
<proteinExistence type="predicted"/>
<accession>A0A5J5F9J3</accession>
<dbReference type="EMBL" id="VXIS01000015">
    <property type="protein sequence ID" value="KAA8913372.1"/>
    <property type="molecule type" value="Genomic_DNA"/>
</dbReference>
<comment type="caution">
    <text evidence="2">The sequence shown here is derived from an EMBL/GenBank/DDBJ whole genome shotgun (WGS) entry which is preliminary data.</text>
</comment>
<gene>
    <name evidence="2" type="ORF">FN846DRAFT_129796</name>
</gene>
<feature type="compositionally biased region" description="Basic and acidic residues" evidence="1">
    <location>
        <begin position="14"/>
        <end position="25"/>
    </location>
</feature>
<organism evidence="2 3">
    <name type="scientific">Sphaerosporella brunnea</name>
    <dbReference type="NCBI Taxonomy" id="1250544"/>
    <lineage>
        <taxon>Eukaryota</taxon>
        <taxon>Fungi</taxon>
        <taxon>Dikarya</taxon>
        <taxon>Ascomycota</taxon>
        <taxon>Pezizomycotina</taxon>
        <taxon>Pezizomycetes</taxon>
        <taxon>Pezizales</taxon>
        <taxon>Pyronemataceae</taxon>
        <taxon>Sphaerosporella</taxon>
    </lineage>
</organism>
<dbReference type="InParanoid" id="A0A5J5F9J3"/>
<name>A0A5J5F9J3_9PEZI</name>
<evidence type="ECO:0000313" key="2">
    <source>
        <dbReference type="EMBL" id="KAA8913372.1"/>
    </source>
</evidence>
<sequence>MDLNVPPAATSKAAYREAKAEEHQIAQDARNAGVPAFEFPPDASPQDKAAMAKRALPPGLDLSKAKATVQASLSGDAAAVVSDLLEAVFADSVVLYW</sequence>
<evidence type="ECO:0000256" key="1">
    <source>
        <dbReference type="SAM" id="MobiDB-lite"/>
    </source>
</evidence>